<dbReference type="Pfam" id="PF00169">
    <property type="entry name" value="PH"/>
    <property type="match status" value="1"/>
</dbReference>
<sequence length="4700" mass="521478">MLQHAVALLLQRLLGKFVTFDSSMLKLSLWQGDLSFQDLQLRLSYGEGAIGHLSVKIPWRALWTQPVQIKAQGIRVSLHRTPSEEHAQTAPSAQELSEAVDTSIDGSNGDDRTYLSRLVSHIIANVQIELSDVQIRYDCDPSSLAPQPGSGTLEIGHVSLINTNADWELEFTPQSSSAMESRKVGGWLLRMMGVLLKTEGVAAYVEYPEKQNDVGPDDELASPKMHRKYLFHEWRSTVKASLFYHSVNAAFPDVELDVDIGCEPGSVTEQCEICAAHNCSSNEKFVLPTNRPRVHFGPEHIDVLYAILIEVNAPYDEYDRLAVLTQQQTSRPDGFLMVLSYAKQWLLTDCLDAVVGDTFTLAAESDDDDDDEFEDAITPPSLSVRTELRHGAGIFFSAREAVATEEEMLKGTQWVWILGKTVGDVKQSCVEDEIQLSIQSLRMYEVSARSESYSIIDHPTEDSSSGTPIIQASCVVPAYQSRIVGHQPALDVQFGSIMMFIKDETLVMWMTLFAPVYLWWNQWNLSHPSKLVSYSEAQIAPIAHLGIKMEKICFVFALHDQFCFGAELKDLTVKTSDPDREHVRSDFRTSVRLFSVNESLALLQAQMSMSDVQGVHEIVAVNQLSLTKTSHSRTEWSMDCYSCKHCSLGSHGALSYEQHELDPEKETAMYNYEAQLSTIRIDWNVVELEALCWVIGKWSFFLPEKSVNGPPRDLHPAKGSASVNVVCQQRVSIQIPELQLCVADDRPGQSSKFMLFVTDVQWSSRVCTTIFSQKITVASVLLQEGESVIARIAGSAGLRTPALSATYQTSRFYSCDAHTAPGNSEPSVFQFDRQVIRAVVSLEHICGEIFLPNVETVLAWAGGCHDRYLLGFILSTSSGYEFDDFRRNLSKLGSQSSSTLLEDSSCFDDEIIVSVSVAHGLQLGIRHRDQTADPSTESLASIVTIFRLEVSSMSLQACGSGAAGFDSGFELKGSIRNLQLTDLTSPSGPLPAGAAVPNRQSIGSPSDMLDGVADVVSFGVKNVVDFVINSTESGSSADTNGAGGGILVRVRLDSVCVVYLHRVFKQFHHYMLDHVSKILVNPFEENLSGEMASAVFKNFVANTAALPVSVDELLRMYFNAVVTEVNERAGAMGIAKTQLGDVRFEVVGNDLAFALPRSSLSRDSIILRSTNARFWSSGIDPSTSDFLQNGTFVDEARLSHGSVLAGAAKAQLSRRTELRNLRRQIKNQRSRILSNRSQLFIDLRSATQQAQNYLHEGFQALPAAEDAVKIIHNKIVHLDQQLEQLAQYLLKVDGALDEAKAEGEALNSGGRDSLHFLAGTPTNGSRGRSDSMELISHEVAGMSQHLMAPLFVAEDAEFHDARVASDSNMMVREHGDADMSTSSVGLFEFELVDLSGTTRDSASPLFHHSLLTGRIDSEPESLSEAKLSSFFGVSLSLNELSVGTGPEQYTTFLGMIYENFREVSCVVSEDTYPLCPKCGGLHYDNEYCKAIWMKIPVKVADAALRISNKDHPVADMFWEQLELIFTLRTDDSLEINASALSFTTVDIRPTRCQTASEIVRPLPGDGLQFEYNQKMNWTDTVYDLKVRNTNLLGVYPAFHDVVAFFVEPIFAEGEFLDFGVGYMSPPPPDWQKVDFFVTTTGCLFSLLEDFETTDARALVMLTDIVAAYSTHQECEGTADMSKCHLEFDQHGVYFSQLPDLQIDASFPLSNSFLLVFDHFVEGSTSLSRRNSFVLAPVETRFSVQDANLFIDIANNYLRWIPTATPAVPAKSENGSNGAPSSATPTPTYVADKLLGDVGELRLVLVNNSLGIPIADFHMREIVCEYIKDEDYSTTMGATLLFNYFNNSIYRWEPLVEPFVVQMRIHRALEENSLVEVFANLPNTVNFNMTPAMAPLLSSDALRQADFVTSGSKSTAPFWVENKTGLDLKFSFRRGTGTVIQQVVADNGKVSVDCREQGDMLTFDSASADRFLRETDRQALTVNHTLSVWLNDSKWVSANPVVVDMVGHVAVPLRESLTVPANADTDDFENAGEEDITPPTLVAEISIQADGSKLISLHSQVVLQNRTSVPLMVWAFSPRDGGCIQEWIIDREQVCHIPLQLVHPQSKISIRPSPYVQYAPLTTSLEELGDEVRAAKSVNTKRFVRAGNCICNFETFATMEELQSAAKSLEMVSSSSMSSAIPLSGYVVRDLPTWKCTYEVEAYYLMRATFSSTEESPLVEEAKADLAQIEEDEEGEKVEDDFLNVFGEPTQRQRMNPLRDVNYELDEARAASQRRGLYEATNSSLYYLSVSPFLTLHNRLATAMAYRLLNGSLQLIAEGILAVGNVLPLFQVDTSELLYVTFRLENYSWSAPKLIINPKMSAYTVPYKENIEPVQLLGRAFDRDIAGEQGSVPNLQLQVKLSGRDVVVFCSIWIVNHTDLDLEYCNSTSSSSKRLESVLRYVHRHPSSAEEQSEIFSSRSLSFHDESGREASLTRLQKVKPSANPVALIVVIREARELYNAQYFGAQSPYVRASLYVLKNPKDRYLEKPEMVAICSATTKPSPSGGLTPKWDGRLQNTLLLRFPPEVRTLDLARVIIEVRNIRYGLDTCLGVTAVKVDSVLKDRKRAAAFNWYKLLKRKSSRERKASKNNLASTHRGDISISFSVGTSQKLPSDMDAAEIVEEVAEDQNSPSFHDEEEMPTFLARQESDDFELDDMEASTVLTGQHTPGPLPSASAARSMHRLQTPSNNDMGLIGVPASMRARQAYALSGEVESTRGQELLSYDPTSTRAMGATLANGSPTKPAHKGKPHGVQVYLPHNRFACVVVEVYSDSLMSEVFDLVCMKCGFVGVLDIEDFDFFELALPRFVSLRSAGRPEGERWYGQPIPMNETVENKGRRHGLHLCHRITMTTIRLYDEASTASAHHVTPRSLVTSSKRSNPAQIRPMPWGDVLPYSSGGKHWDVLRIKSRSSPWSDVIRLNRNAMGNSGVAQVISLTNEIFDQDEDSDLRKGSQEIGLWCCYGSGRFSETIMATVVPRYILINKTEETIKYRQCDAPQTFRLAANELVPFHWPSASREKLLEVTLLHKYSWSGSFRINSLGTTYLKLRDRTDSSRIYILQCQIELVGGSVALIFREESKRFPPYRIDNMTSFRIRFKQTNWGEDKDFDQLLPRSSCAYSWDYLNGSDGKSSSSSNQDPAFPGGSSSSSRSLQVRFMRVTSSTSKTGEDSDKDAVEIREYNLDEMTTHKRIQLHRSLPSELFLKPEQKGYLLKKDSMLKWNRKYFRLYEHMLYYFANETDQELLGVVDLRAGSDVPGVGGVAIFEKAAEAPSKSGFISLNGLVSSISGSLFGGGSRQKDGDDDDDDGDDRSRELVRLAVSLTTSSVLCEESEKFVNAHVENETAVQSGITRKGFYVNGQDLVDFLVTEMSTQTKAQAFTTAQEMMDLGVLKPIQLSTETSGRKQAPLRSFQCSKIVWYSVDSINLADDSDVDSEDSSTMTTPRDSISASTPGKAKPIVAGSNQFSIITPTKCYDLKAKNPKIARIWVRRLRLATQGIQADGADDLPEETPMGAGALLAPKTARSQRDLLPQVQNAKTYVHVRIRADGPTKVLELFEGGEEDFDEKENKYELSSTASASSDSPTASETSTNAFDSLTSGMALHLRLDGIGISCVNELPMELVYIYMGGISLHYSRVNSNMRMNITLDDLQIDNQSEEATFTKLLCPRMESGSAAAATPTRKRTVGDIDEDLAEMVNQGRGATGDDELQEITGLNANQNIFSCADCKYRQANVATMHFCCTWSNEQGNTDYFKHCSFWLYPVITQLDEELLVSARAFMAAMSQSWGENRSQNRGGEIRMKSIPIETMTESLGEYRENTLSDELNPLKSLESYTETSSSETRKVYFALLHIHPMDFDITFRSDVFQTSTTISLHEAASFKKKMASGHADELKRSSSAPSTFGEASSDDSTSAMTWAIPSLTMHVPDLDNAPVRLNALMIEHAFGTSGDLTRRVSKYYTRQLWKQLHKILGSFDFLGNPVGFLDHIGTGVRDFVYEPLEGLKIGGKGFSKGLAKGTASLMSNTVDGTFDAASKISGTFGQGFANLSLDDHYQQHRARARRRHVRGLREGLVQGSRELSLGVYEGVAGLVLNPMRGAQESGAVGFVRGTITGIIGLPVKPVAGIFDFASRATQGVRNRSLQNGQNMRRVRRPRVFGRYNELKCYKEADTIAYELLKRVGGDRLSGEKIIFYNEIMQSVSAADLTREARDRRRSGSIGNGKPKSNSDSTRERTNSLRRALQENDERRRAAGEPPNASAGETGGRKLRYEVVFYQKKLGMDLETDFYCENVTIKAMDETSRSKVKVRGQIAPGQQVLQEGDCLIGVGGVDVRGIGFHETLALLRGTTRPITVQFESAEELLQESAAPKSGDSDGGAVVEIGSTSRARLRRLSLAGPDDLADESIKKVKVQLSHWLIVTEQRVLYINVGSFAKPVVEWMTPLRYIYRVEWLKSAAKLCLHLSVGVDSLPMGPRMRPSLKAIDGHERDMNVFLDVMWHSFGSATAEEQELWPSDTSLNGYLLKKGGFSTVRRWFVLSRNCLYYFSSRKQLRGIIPLGHVRLETDAGDSRCLRITNATRSQPLVTLQLDSGQVVERVQSEVVLVAASTQELEMWQSSLAHAAGKGMRHSRGTRFFVPTAASRLEIGTQETPDFVVKPLAEALKKTVEVFNTKLP</sequence>
<dbReference type="CDD" id="cd00030">
    <property type="entry name" value="C2"/>
    <property type="match status" value="1"/>
</dbReference>
<dbReference type="EMBL" id="JH159151">
    <property type="protein sequence ID" value="EGZ27707.1"/>
    <property type="molecule type" value="Genomic_DNA"/>
</dbReference>
<feature type="compositionally biased region" description="Basic and acidic residues" evidence="2">
    <location>
        <begin position="4258"/>
        <end position="4280"/>
    </location>
</feature>
<dbReference type="CDD" id="cd04371">
    <property type="entry name" value="DEP"/>
    <property type="match status" value="1"/>
</dbReference>
<dbReference type="PROSITE" id="PS50004">
    <property type="entry name" value="C2"/>
    <property type="match status" value="1"/>
</dbReference>
<evidence type="ECO:0000256" key="2">
    <source>
        <dbReference type="SAM" id="MobiDB-lite"/>
    </source>
</evidence>
<feature type="compositionally biased region" description="Polar residues" evidence="2">
    <location>
        <begin position="3927"/>
        <end position="3942"/>
    </location>
</feature>
<dbReference type="InParanoid" id="G4YH06"/>
<dbReference type="KEGG" id="psoj:PHYSODRAFT_293464"/>
<feature type="domain" description="C2" evidence="5">
    <location>
        <begin position="2468"/>
        <end position="2612"/>
    </location>
</feature>
<feature type="compositionally biased region" description="Low complexity" evidence="2">
    <location>
        <begin position="3608"/>
        <end position="3625"/>
    </location>
</feature>
<feature type="compositionally biased region" description="Polar residues" evidence="2">
    <location>
        <begin position="3474"/>
        <end position="3486"/>
    </location>
</feature>
<name>G4YH06_PHYSP</name>
<dbReference type="PANTHER" id="PTHR16166:SF93">
    <property type="entry name" value="INTERMEMBRANE LIPID TRANSFER PROTEIN VPS13"/>
    <property type="match status" value="1"/>
</dbReference>
<dbReference type="GO" id="GO:0006623">
    <property type="term" value="P:protein targeting to vacuole"/>
    <property type="evidence" value="ECO:0007669"/>
    <property type="project" value="TreeGrafter"/>
</dbReference>
<feature type="region of interest" description="Disordered" evidence="2">
    <location>
        <begin position="3922"/>
        <end position="3942"/>
    </location>
</feature>
<dbReference type="GO" id="GO:0035556">
    <property type="term" value="P:intracellular signal transduction"/>
    <property type="evidence" value="ECO:0007669"/>
    <property type="project" value="InterPro"/>
</dbReference>
<dbReference type="InterPro" id="IPR011993">
    <property type="entry name" value="PH-like_dom_sf"/>
</dbReference>
<feature type="domain" description="DEP" evidence="6">
    <location>
        <begin position="3394"/>
        <end position="3458"/>
    </location>
</feature>
<keyword evidence="3" id="KW-0732">Signal</keyword>
<dbReference type="PANTHER" id="PTHR16166">
    <property type="entry name" value="VACUOLAR PROTEIN SORTING-ASSOCIATED PROTEIN VPS13"/>
    <property type="match status" value="1"/>
</dbReference>
<dbReference type="InterPro" id="IPR001849">
    <property type="entry name" value="PH_domain"/>
</dbReference>
<dbReference type="RefSeq" id="XP_009514982.1">
    <property type="nucleotide sequence ID" value="XM_009516687.1"/>
</dbReference>
<feature type="region of interest" description="Disordered" evidence="2">
    <location>
        <begin position="3465"/>
        <end position="3490"/>
    </location>
</feature>
<accession>G4YH06</accession>
<evidence type="ECO:0000256" key="1">
    <source>
        <dbReference type="ARBA" id="ARBA00006545"/>
    </source>
</evidence>
<evidence type="ECO:0000259" key="6">
    <source>
        <dbReference type="PROSITE" id="PS50186"/>
    </source>
</evidence>
<reference evidence="7 8" key="1">
    <citation type="journal article" date="2006" name="Science">
        <title>Phytophthora genome sequences uncover evolutionary origins and mechanisms of pathogenesis.</title>
        <authorList>
            <person name="Tyler B.M."/>
            <person name="Tripathy S."/>
            <person name="Zhang X."/>
            <person name="Dehal P."/>
            <person name="Jiang R.H."/>
            <person name="Aerts A."/>
            <person name="Arredondo F.D."/>
            <person name="Baxter L."/>
            <person name="Bensasson D."/>
            <person name="Beynon J.L."/>
            <person name="Chapman J."/>
            <person name="Damasceno C.M."/>
            <person name="Dorrance A.E."/>
            <person name="Dou D."/>
            <person name="Dickerman A.W."/>
            <person name="Dubchak I.L."/>
            <person name="Garbelotto M."/>
            <person name="Gijzen M."/>
            <person name="Gordon S.G."/>
            <person name="Govers F."/>
            <person name="Grunwald N.J."/>
            <person name="Huang W."/>
            <person name="Ivors K.L."/>
            <person name="Jones R.W."/>
            <person name="Kamoun S."/>
            <person name="Krampis K."/>
            <person name="Lamour K.H."/>
            <person name="Lee M.K."/>
            <person name="McDonald W.H."/>
            <person name="Medina M."/>
            <person name="Meijer H.J."/>
            <person name="Nordberg E.K."/>
            <person name="Maclean D.J."/>
            <person name="Ospina-Giraldo M.D."/>
            <person name="Morris P.F."/>
            <person name="Phuntumart V."/>
            <person name="Putnam N.H."/>
            <person name="Rash S."/>
            <person name="Rose J.K."/>
            <person name="Sakihama Y."/>
            <person name="Salamov A.A."/>
            <person name="Savidor A."/>
            <person name="Scheuring C.F."/>
            <person name="Smith B.M."/>
            <person name="Sobral B.W."/>
            <person name="Terry A."/>
            <person name="Torto-Alalibo T.A."/>
            <person name="Win J."/>
            <person name="Xu Z."/>
            <person name="Zhang H."/>
            <person name="Grigoriev I.V."/>
            <person name="Rokhsar D.S."/>
            <person name="Boore J.L."/>
        </authorList>
    </citation>
    <scope>NUCLEOTIDE SEQUENCE [LARGE SCALE GENOMIC DNA]</scope>
    <source>
        <strain evidence="7 8">P6497</strain>
    </source>
</reference>
<dbReference type="Gene3D" id="2.30.29.30">
    <property type="entry name" value="Pleckstrin-homology domain (PH domain)/Phosphotyrosine-binding domain (PTB)"/>
    <property type="match status" value="2"/>
</dbReference>
<feature type="region of interest" description="Disordered" evidence="2">
    <location>
        <begin position="3165"/>
        <end position="3187"/>
    </location>
</feature>
<feature type="domain" description="PH" evidence="4">
    <location>
        <begin position="3240"/>
        <end position="3531"/>
    </location>
</feature>
<dbReference type="InterPro" id="IPR035892">
    <property type="entry name" value="C2_domain_sf"/>
</dbReference>
<protein>
    <recommendedName>
        <fullName evidence="9">PH domain-containing protein</fullName>
    </recommendedName>
</protein>
<comment type="similarity">
    <text evidence="1">Belongs to the VPS13 family.</text>
</comment>
<dbReference type="SUPFAM" id="SSF49562">
    <property type="entry name" value="C2 domain (Calcium/lipid-binding domain, CaLB)"/>
    <property type="match status" value="1"/>
</dbReference>
<feature type="signal peptide" evidence="3">
    <location>
        <begin position="1"/>
        <end position="15"/>
    </location>
</feature>
<dbReference type="Pfam" id="PF25036">
    <property type="entry name" value="VPS13_VAB"/>
    <property type="match status" value="2"/>
</dbReference>
<evidence type="ECO:0000256" key="3">
    <source>
        <dbReference type="SAM" id="SignalP"/>
    </source>
</evidence>
<dbReference type="PROSITE" id="PS50186">
    <property type="entry name" value="DEP"/>
    <property type="match status" value="1"/>
</dbReference>
<evidence type="ECO:0000313" key="7">
    <source>
        <dbReference type="EMBL" id="EGZ27707.1"/>
    </source>
</evidence>
<dbReference type="PROSITE" id="PS50003">
    <property type="entry name" value="PH_DOMAIN"/>
    <property type="match status" value="2"/>
</dbReference>
<dbReference type="GO" id="GO:0045053">
    <property type="term" value="P:protein retention in Golgi apparatus"/>
    <property type="evidence" value="ECO:0007669"/>
    <property type="project" value="TreeGrafter"/>
</dbReference>
<gene>
    <name evidence="7" type="ORF">PHYSODRAFT_293464</name>
</gene>
<dbReference type="InterPro" id="IPR000591">
    <property type="entry name" value="DEP_dom"/>
</dbReference>
<evidence type="ECO:0008006" key="9">
    <source>
        <dbReference type="Google" id="ProtNLM"/>
    </source>
</evidence>
<dbReference type="SUPFAM" id="SSF50729">
    <property type="entry name" value="PH domain-like"/>
    <property type="match status" value="2"/>
</dbReference>
<dbReference type="InterPro" id="IPR000008">
    <property type="entry name" value="C2_dom"/>
</dbReference>
<evidence type="ECO:0000259" key="4">
    <source>
        <dbReference type="PROSITE" id="PS50003"/>
    </source>
</evidence>
<dbReference type="Proteomes" id="UP000002640">
    <property type="component" value="Unassembled WGS sequence"/>
</dbReference>
<feature type="chain" id="PRO_5013379625" description="PH domain-containing protein" evidence="3">
    <location>
        <begin position="16"/>
        <end position="4700"/>
    </location>
</feature>
<dbReference type="SMART" id="SM00233">
    <property type="entry name" value="PH"/>
    <property type="match status" value="2"/>
</dbReference>
<feature type="region of interest" description="Disordered" evidence="2">
    <location>
        <begin position="81"/>
        <end position="108"/>
    </location>
</feature>
<keyword evidence="8" id="KW-1185">Reference proteome</keyword>
<evidence type="ECO:0000259" key="5">
    <source>
        <dbReference type="PROSITE" id="PS50004"/>
    </source>
</evidence>
<feature type="region of interest" description="Disordered" evidence="2">
    <location>
        <begin position="3599"/>
        <end position="3626"/>
    </location>
</feature>
<dbReference type="GeneID" id="20640992"/>
<proteinExistence type="inferred from homology"/>
<feature type="domain" description="PH" evidence="4">
    <location>
        <begin position="4541"/>
        <end position="4649"/>
    </location>
</feature>
<dbReference type="InterPro" id="IPR026847">
    <property type="entry name" value="VPS13"/>
</dbReference>
<evidence type="ECO:0000313" key="8">
    <source>
        <dbReference type="Proteomes" id="UP000002640"/>
    </source>
</evidence>
<dbReference type="InterPro" id="IPR009543">
    <property type="entry name" value="VPS13_VAB"/>
</dbReference>
<dbReference type="OMA" id="NSIYRWE"/>
<feature type="region of interest" description="Disordered" evidence="2">
    <location>
        <begin position="4234"/>
        <end position="4291"/>
    </location>
</feature>
<organism evidence="7 8">
    <name type="scientific">Phytophthora sojae (strain P6497)</name>
    <name type="common">Soybean stem and root rot agent</name>
    <name type="synonym">Phytophthora megasperma f. sp. glycines</name>
    <dbReference type="NCBI Taxonomy" id="1094619"/>
    <lineage>
        <taxon>Eukaryota</taxon>
        <taxon>Sar</taxon>
        <taxon>Stramenopiles</taxon>
        <taxon>Oomycota</taxon>
        <taxon>Peronosporomycetes</taxon>
        <taxon>Peronosporales</taxon>
        <taxon>Peronosporaceae</taxon>
        <taxon>Phytophthora</taxon>
    </lineage>
</organism>
<dbReference type="Gene3D" id="2.60.40.150">
    <property type="entry name" value="C2 domain"/>
    <property type="match status" value="1"/>
</dbReference>